<evidence type="ECO:0000313" key="2">
    <source>
        <dbReference type="Proteomes" id="UP000056450"/>
    </source>
</evidence>
<sequence>MYGPVPIGSAASTTTISAKRATGGRQYAHSCALCLPAATHSRHRIGERACATANASPSQ</sequence>
<accession>A0AAP1C3R1</accession>
<evidence type="ECO:0000313" key="1">
    <source>
        <dbReference type="EMBL" id="KVA04347.1"/>
    </source>
</evidence>
<name>A0AAP1C3R1_9BURK</name>
<dbReference type="AlphaFoldDB" id="A0AAP1C3R1"/>
<dbReference type="EMBL" id="LOTQ01000030">
    <property type="protein sequence ID" value="KVA04347.1"/>
    <property type="molecule type" value="Genomic_DNA"/>
</dbReference>
<protein>
    <submittedName>
        <fullName evidence="1">Uncharacterized protein</fullName>
    </submittedName>
</protein>
<gene>
    <name evidence="1" type="ORF">WI41_19730</name>
</gene>
<organism evidence="1 2">
    <name type="scientific">Burkholderia latens</name>
    <dbReference type="NCBI Taxonomy" id="488446"/>
    <lineage>
        <taxon>Bacteria</taxon>
        <taxon>Pseudomonadati</taxon>
        <taxon>Pseudomonadota</taxon>
        <taxon>Betaproteobacteria</taxon>
        <taxon>Burkholderiales</taxon>
        <taxon>Burkholderiaceae</taxon>
        <taxon>Burkholderia</taxon>
        <taxon>Burkholderia cepacia complex</taxon>
    </lineage>
</organism>
<proteinExistence type="predicted"/>
<reference evidence="1 2" key="1">
    <citation type="submission" date="2015-11" db="EMBL/GenBank/DDBJ databases">
        <title>Expanding the genomic diversity of Burkholderia species for the development of highly accurate diagnostics.</title>
        <authorList>
            <person name="Sahl J."/>
            <person name="Keim P."/>
            <person name="Wagner D."/>
        </authorList>
    </citation>
    <scope>NUCLEOTIDE SEQUENCE [LARGE SCALE GENOMIC DNA]</scope>
    <source>
        <strain evidence="1 2">RF32-BP12</strain>
    </source>
</reference>
<comment type="caution">
    <text evidence="1">The sequence shown here is derived from an EMBL/GenBank/DDBJ whole genome shotgun (WGS) entry which is preliminary data.</text>
</comment>
<dbReference type="Proteomes" id="UP000056450">
    <property type="component" value="Unassembled WGS sequence"/>
</dbReference>